<dbReference type="EMBL" id="GGEC01035486">
    <property type="protein sequence ID" value="MBX15970.1"/>
    <property type="molecule type" value="Transcribed_RNA"/>
</dbReference>
<reference evidence="2" key="1">
    <citation type="submission" date="2018-02" db="EMBL/GenBank/DDBJ databases">
        <title>Rhizophora mucronata_Transcriptome.</title>
        <authorList>
            <person name="Meera S.P."/>
            <person name="Sreeshan A."/>
            <person name="Augustine A."/>
        </authorList>
    </citation>
    <scope>NUCLEOTIDE SEQUENCE</scope>
    <source>
        <tissue evidence="2">Leaf</tissue>
    </source>
</reference>
<name>A0A2P2LDF7_RHIMU</name>
<feature type="chain" id="PRO_5015117442" evidence="1">
    <location>
        <begin position="26"/>
        <end position="84"/>
    </location>
</feature>
<accession>A0A2P2LDF7</accession>
<protein>
    <submittedName>
        <fullName evidence="2">Uncharacterized protein MANES_03G149000</fullName>
    </submittedName>
</protein>
<feature type="signal peptide" evidence="1">
    <location>
        <begin position="1"/>
        <end position="25"/>
    </location>
</feature>
<evidence type="ECO:0000313" key="2">
    <source>
        <dbReference type="EMBL" id="MBX15970.1"/>
    </source>
</evidence>
<evidence type="ECO:0000256" key="1">
    <source>
        <dbReference type="SAM" id="SignalP"/>
    </source>
</evidence>
<organism evidence="2">
    <name type="scientific">Rhizophora mucronata</name>
    <name type="common">Asiatic mangrove</name>
    <dbReference type="NCBI Taxonomy" id="61149"/>
    <lineage>
        <taxon>Eukaryota</taxon>
        <taxon>Viridiplantae</taxon>
        <taxon>Streptophyta</taxon>
        <taxon>Embryophyta</taxon>
        <taxon>Tracheophyta</taxon>
        <taxon>Spermatophyta</taxon>
        <taxon>Magnoliopsida</taxon>
        <taxon>eudicotyledons</taxon>
        <taxon>Gunneridae</taxon>
        <taxon>Pentapetalae</taxon>
        <taxon>rosids</taxon>
        <taxon>fabids</taxon>
        <taxon>Malpighiales</taxon>
        <taxon>Rhizophoraceae</taxon>
        <taxon>Rhizophora</taxon>
    </lineage>
</organism>
<proteinExistence type="predicted"/>
<dbReference type="AlphaFoldDB" id="A0A2P2LDF7"/>
<keyword evidence="1" id="KW-0732">Signal</keyword>
<sequence length="84" mass="9515">MDFRTIRCVLHLLTISSLLCSLSRAESSGSVFFVDDQCRRYIRSPSQDDVAQVHSSLLLQLVRSYSNSACPPIEIAPIFFLVFF</sequence>